<proteinExistence type="predicted"/>
<dbReference type="STRING" id="390242.SAMN04488024_101548"/>
<dbReference type="Gene3D" id="3.40.50.300">
    <property type="entry name" value="P-loop containing nucleotide triphosphate hydrolases"/>
    <property type="match status" value="1"/>
</dbReference>
<dbReference type="EMBL" id="FMZH01000001">
    <property type="protein sequence ID" value="SDC21910.1"/>
    <property type="molecule type" value="Genomic_DNA"/>
</dbReference>
<dbReference type="SUPFAM" id="SSF52540">
    <property type="entry name" value="P-loop containing nucleoside triphosphate hydrolases"/>
    <property type="match status" value="1"/>
</dbReference>
<organism evidence="1 2">
    <name type="scientific">Pedobacter soli</name>
    <dbReference type="NCBI Taxonomy" id="390242"/>
    <lineage>
        <taxon>Bacteria</taxon>
        <taxon>Pseudomonadati</taxon>
        <taxon>Bacteroidota</taxon>
        <taxon>Sphingobacteriia</taxon>
        <taxon>Sphingobacteriales</taxon>
        <taxon>Sphingobacteriaceae</taxon>
        <taxon>Pedobacter</taxon>
    </lineage>
</organism>
<evidence type="ECO:0000313" key="2">
    <source>
        <dbReference type="Proteomes" id="UP000199455"/>
    </source>
</evidence>
<reference evidence="2" key="1">
    <citation type="submission" date="2016-10" db="EMBL/GenBank/DDBJ databases">
        <authorList>
            <person name="Varghese N."/>
            <person name="Submissions S."/>
        </authorList>
    </citation>
    <scope>NUCLEOTIDE SEQUENCE [LARGE SCALE GENOMIC DNA]</scope>
    <source>
        <strain evidence="2">DSM 18609</strain>
    </source>
</reference>
<evidence type="ECO:0000313" key="1">
    <source>
        <dbReference type="EMBL" id="SDC21910.1"/>
    </source>
</evidence>
<name>A0A1G6JT33_9SPHI</name>
<dbReference type="InterPro" id="IPR027417">
    <property type="entry name" value="P-loop_NTPase"/>
</dbReference>
<evidence type="ECO:0008006" key="3">
    <source>
        <dbReference type="Google" id="ProtNLM"/>
    </source>
</evidence>
<gene>
    <name evidence="1" type="ORF">SAMN04488024_101548</name>
</gene>
<keyword evidence="2" id="KW-1185">Reference proteome</keyword>
<protein>
    <recommendedName>
        <fullName evidence="3">Sulfotransferase family protein</fullName>
    </recommendedName>
</protein>
<sequence length="315" mass="36764">MSTLINWIPYKLSYQDNDWQLLWLDLQEKHIEEPFFDETIQFCRMRTKERSGYVPTSSLDFLADVAKHTDSIPPDAFIFHVSRCGSTLLSQALATAETNIVYPEAPLIDEILRMQEQDPAITAEQQELWFKSAIALMGQKRKAGYEQLFIKLDSWHIHFYSLLRKWYPDIPFFFLSREPNAIMASHHRKRGIHSIPGMVNANVLGVMIAEKHYQDFNLFTAEVLANYYKALQEILLVNHPKNTFFDYGWGMDQLLKQFFKALTIMDALDEKMLARLNFHSKSPGEKFAGDHQIQLKTYVDVNTAYEIFLNQLTRP</sequence>
<dbReference type="Proteomes" id="UP000199455">
    <property type="component" value="Unassembled WGS sequence"/>
</dbReference>
<dbReference type="AlphaFoldDB" id="A0A1G6JT33"/>
<accession>A0A1G6JT33</accession>